<gene>
    <name evidence="1" type="ORF">SAMN05443550_102371</name>
</gene>
<evidence type="ECO:0008006" key="3">
    <source>
        <dbReference type="Google" id="ProtNLM"/>
    </source>
</evidence>
<name>A0A1H3ZI10_9SPHI</name>
<dbReference type="EMBL" id="FNRA01000002">
    <property type="protein sequence ID" value="SEA23396.1"/>
    <property type="molecule type" value="Genomic_DNA"/>
</dbReference>
<evidence type="ECO:0000313" key="1">
    <source>
        <dbReference type="EMBL" id="SEA23396.1"/>
    </source>
</evidence>
<evidence type="ECO:0000313" key="2">
    <source>
        <dbReference type="Proteomes" id="UP000198850"/>
    </source>
</evidence>
<reference evidence="1 2" key="1">
    <citation type="submission" date="2016-10" db="EMBL/GenBank/DDBJ databases">
        <authorList>
            <person name="de Groot N.N."/>
        </authorList>
    </citation>
    <scope>NUCLEOTIDE SEQUENCE [LARGE SCALE GENOMIC DNA]</scope>
    <source>
        <strain evidence="1 2">DSM 19033</strain>
    </source>
</reference>
<dbReference type="Gene3D" id="3.30.460.10">
    <property type="entry name" value="Beta Polymerase, domain 2"/>
    <property type="match status" value="1"/>
</dbReference>
<dbReference type="SUPFAM" id="SSF81301">
    <property type="entry name" value="Nucleotidyltransferase"/>
    <property type="match status" value="1"/>
</dbReference>
<protein>
    <recommendedName>
        <fullName evidence="3">Nucleotidyltransferase domain-containing protein</fullName>
    </recommendedName>
</protein>
<dbReference type="AlphaFoldDB" id="A0A1H3ZI10"/>
<sequence>MFTDNDLTTIAQQFICKKFANELNISLRSFHTIILIGSSINPSTMRKSSDLDLVVLVEDLLLNNPQDFLAHFMISHVEYNGEEINFPMDIQIYTISSFRKEMYYGSLTRVFAVLNAFQIIYAEDDCAKQIIADADQRLNNTICDQ</sequence>
<dbReference type="InterPro" id="IPR043519">
    <property type="entry name" value="NT_sf"/>
</dbReference>
<dbReference type="STRING" id="425514.SAMN05443550_102371"/>
<keyword evidence="2" id="KW-1185">Reference proteome</keyword>
<proteinExistence type="predicted"/>
<accession>A0A1H3ZI10</accession>
<organism evidence="1 2">
    <name type="scientific">Pedobacter hartonius</name>
    <dbReference type="NCBI Taxonomy" id="425514"/>
    <lineage>
        <taxon>Bacteria</taxon>
        <taxon>Pseudomonadati</taxon>
        <taxon>Bacteroidota</taxon>
        <taxon>Sphingobacteriia</taxon>
        <taxon>Sphingobacteriales</taxon>
        <taxon>Sphingobacteriaceae</taxon>
        <taxon>Pedobacter</taxon>
    </lineage>
</organism>
<dbReference type="Proteomes" id="UP000198850">
    <property type="component" value="Unassembled WGS sequence"/>
</dbReference>